<dbReference type="OrthoDB" id="2831072at2759"/>
<reference evidence="2" key="1">
    <citation type="submission" date="2022-07" db="EMBL/GenBank/DDBJ databases">
        <title>The genome of Lyophyllum shimeji provides insight into the initial evolution of ectomycorrhizal fungal genome.</title>
        <authorList>
            <person name="Kobayashi Y."/>
            <person name="Shibata T."/>
            <person name="Hirakawa H."/>
            <person name="Shigenobu S."/>
            <person name="Nishiyama T."/>
            <person name="Yamada A."/>
            <person name="Hasebe M."/>
            <person name="Kawaguchi M."/>
        </authorList>
    </citation>
    <scope>NUCLEOTIDE SEQUENCE</scope>
    <source>
        <strain evidence="2">AT787</strain>
    </source>
</reference>
<keyword evidence="3" id="KW-1185">Reference proteome</keyword>
<dbReference type="InterPro" id="IPR039298">
    <property type="entry name" value="ACOT13"/>
</dbReference>
<dbReference type="InterPro" id="IPR029069">
    <property type="entry name" value="HotDog_dom_sf"/>
</dbReference>
<dbReference type="PANTHER" id="PTHR21660:SF1">
    <property type="entry name" value="ACYL-COENZYME A THIOESTERASE 13"/>
    <property type="match status" value="1"/>
</dbReference>
<keyword evidence="1" id="KW-0378">Hydrolase</keyword>
<dbReference type="GO" id="GO:0047617">
    <property type="term" value="F:fatty acyl-CoA hydrolase activity"/>
    <property type="evidence" value="ECO:0007669"/>
    <property type="project" value="InterPro"/>
</dbReference>
<dbReference type="Gene3D" id="3.10.129.10">
    <property type="entry name" value="Hotdog Thioesterase"/>
    <property type="match status" value="1"/>
</dbReference>
<protein>
    <recommendedName>
        <fullName evidence="4">Thioesterase domain-containing protein</fullName>
    </recommendedName>
</protein>
<gene>
    <name evidence="2" type="ORF">LshimejAT787_0111650</name>
</gene>
<name>A0A9P3PE98_LYOSH</name>
<evidence type="ECO:0000313" key="2">
    <source>
        <dbReference type="EMBL" id="GLB34281.1"/>
    </source>
</evidence>
<evidence type="ECO:0000256" key="1">
    <source>
        <dbReference type="ARBA" id="ARBA00022801"/>
    </source>
</evidence>
<evidence type="ECO:0008006" key="4">
    <source>
        <dbReference type="Google" id="ProtNLM"/>
    </source>
</evidence>
<dbReference type="Proteomes" id="UP001063166">
    <property type="component" value="Unassembled WGS sequence"/>
</dbReference>
<evidence type="ECO:0000313" key="3">
    <source>
        <dbReference type="Proteomes" id="UP001063166"/>
    </source>
</evidence>
<proteinExistence type="predicted"/>
<sequence>MPTRNHVKVDVSHIRGNSYGADIGHRVKLVEVNVLGRDKPAAYGETVFEVDMEKDMCNIFGTLHGACAAYIIDPCSVSSLIVLGNAIGVDGTGVSQSMNLIWHQPARPGTKLRIVSTSMFIHGRVRSARCEMWNGDQLCVSAVHCTVNPWAHKKQAAKGKL</sequence>
<dbReference type="AlphaFoldDB" id="A0A9P3PE98"/>
<accession>A0A9P3PE98</accession>
<dbReference type="SUPFAM" id="SSF54637">
    <property type="entry name" value="Thioesterase/thiol ester dehydrase-isomerase"/>
    <property type="match status" value="1"/>
</dbReference>
<dbReference type="PANTHER" id="PTHR21660">
    <property type="entry name" value="THIOESTERASE SUPERFAMILY MEMBER-RELATED"/>
    <property type="match status" value="1"/>
</dbReference>
<dbReference type="EMBL" id="BRPK01000001">
    <property type="protein sequence ID" value="GLB34281.1"/>
    <property type="molecule type" value="Genomic_DNA"/>
</dbReference>
<organism evidence="2 3">
    <name type="scientific">Lyophyllum shimeji</name>
    <name type="common">Hon-shimeji</name>
    <name type="synonym">Tricholoma shimeji</name>
    <dbReference type="NCBI Taxonomy" id="47721"/>
    <lineage>
        <taxon>Eukaryota</taxon>
        <taxon>Fungi</taxon>
        <taxon>Dikarya</taxon>
        <taxon>Basidiomycota</taxon>
        <taxon>Agaricomycotina</taxon>
        <taxon>Agaricomycetes</taxon>
        <taxon>Agaricomycetidae</taxon>
        <taxon>Agaricales</taxon>
        <taxon>Tricholomatineae</taxon>
        <taxon>Lyophyllaceae</taxon>
        <taxon>Lyophyllum</taxon>
    </lineage>
</organism>
<comment type="caution">
    <text evidence="2">The sequence shown here is derived from an EMBL/GenBank/DDBJ whole genome shotgun (WGS) entry which is preliminary data.</text>
</comment>